<accession>A0A803T4E0</accession>
<evidence type="ECO:0000256" key="1">
    <source>
        <dbReference type="SAM" id="MobiDB-lite"/>
    </source>
</evidence>
<dbReference type="InterPro" id="IPR036895">
    <property type="entry name" value="Uracil-DNA_glycosylase-like_sf"/>
</dbReference>
<dbReference type="InterPro" id="IPR002043">
    <property type="entry name" value="UDG_fam1"/>
</dbReference>
<proteinExistence type="predicted"/>
<dbReference type="GO" id="GO:0004844">
    <property type="term" value="F:uracil DNA N-glycosylase activity"/>
    <property type="evidence" value="ECO:0007669"/>
    <property type="project" value="InterPro"/>
</dbReference>
<dbReference type="GO" id="GO:0006284">
    <property type="term" value="P:base-excision repair"/>
    <property type="evidence" value="ECO:0007669"/>
    <property type="project" value="InterPro"/>
</dbReference>
<dbReference type="PANTHER" id="PTHR11264">
    <property type="entry name" value="URACIL-DNA GLYCOSYLASE"/>
    <property type="match status" value="1"/>
</dbReference>
<reference evidence="2" key="2">
    <citation type="submission" date="2025-08" db="UniProtKB">
        <authorList>
            <consortium name="Ensembl"/>
        </authorList>
    </citation>
    <scope>IDENTIFICATION</scope>
</reference>
<feature type="compositionally biased region" description="Polar residues" evidence="1">
    <location>
        <begin position="30"/>
        <end position="45"/>
    </location>
</feature>
<dbReference type="GeneTree" id="ENSGT01040000244665"/>
<dbReference type="PANTHER" id="PTHR11264:SF0">
    <property type="entry name" value="URACIL-DNA GLYCOSYLASE"/>
    <property type="match status" value="1"/>
</dbReference>
<evidence type="ECO:0000313" key="3">
    <source>
        <dbReference type="Proteomes" id="UP000001646"/>
    </source>
</evidence>
<evidence type="ECO:0000313" key="2">
    <source>
        <dbReference type="Ensembl" id="ENSACAP00000030080.1"/>
    </source>
</evidence>
<protein>
    <submittedName>
        <fullName evidence="2">Uncharacterized protein</fullName>
    </submittedName>
</protein>
<feature type="compositionally biased region" description="Polar residues" evidence="1">
    <location>
        <begin position="1"/>
        <end position="14"/>
    </location>
</feature>
<keyword evidence="3" id="KW-1185">Reference proteome</keyword>
<organism evidence="2 3">
    <name type="scientific">Anolis carolinensis</name>
    <name type="common">Green anole</name>
    <name type="synonym">American chameleon</name>
    <dbReference type="NCBI Taxonomy" id="28377"/>
    <lineage>
        <taxon>Eukaryota</taxon>
        <taxon>Metazoa</taxon>
        <taxon>Chordata</taxon>
        <taxon>Craniata</taxon>
        <taxon>Vertebrata</taxon>
        <taxon>Euteleostomi</taxon>
        <taxon>Lepidosauria</taxon>
        <taxon>Squamata</taxon>
        <taxon>Bifurcata</taxon>
        <taxon>Unidentata</taxon>
        <taxon>Episquamata</taxon>
        <taxon>Toxicofera</taxon>
        <taxon>Iguania</taxon>
        <taxon>Dactyloidae</taxon>
        <taxon>Anolis</taxon>
    </lineage>
</organism>
<dbReference type="AlphaFoldDB" id="A0A803T4E0"/>
<dbReference type="Ensembl" id="ENSACAT00000037320.1">
    <property type="protein sequence ID" value="ENSACAP00000030080.1"/>
    <property type="gene ID" value="ENSACAG00000035444.1"/>
</dbReference>
<reference evidence="2" key="1">
    <citation type="submission" date="2009-12" db="EMBL/GenBank/DDBJ databases">
        <title>The Genome Sequence of Anolis carolinensis (Green Anole Lizard).</title>
        <authorList>
            <consortium name="The Genome Sequencing Platform"/>
            <person name="Di Palma F."/>
            <person name="Alfoldi J."/>
            <person name="Heiman D."/>
            <person name="Young S."/>
            <person name="Grabherr M."/>
            <person name="Johnson J."/>
            <person name="Lander E.S."/>
            <person name="Lindblad-Toh K."/>
        </authorList>
    </citation>
    <scope>NUCLEOTIDE SEQUENCE [LARGE SCALE GENOMIC DNA]</scope>
    <source>
        <strain evidence="2">JBL SC #1</strain>
    </source>
</reference>
<reference evidence="2" key="3">
    <citation type="submission" date="2025-09" db="UniProtKB">
        <authorList>
            <consortium name="Ensembl"/>
        </authorList>
    </citation>
    <scope>IDENTIFICATION</scope>
</reference>
<dbReference type="Gene3D" id="3.40.470.10">
    <property type="entry name" value="Uracil-DNA glycosylase-like domain"/>
    <property type="match status" value="1"/>
</dbReference>
<dbReference type="SUPFAM" id="SSF52141">
    <property type="entry name" value="Uracil-DNA glycosylase-like"/>
    <property type="match status" value="1"/>
</dbReference>
<dbReference type="InParanoid" id="A0A803T4E0"/>
<sequence>MRSSPSAKVHSTLTAGEGGRDLRTSSSSSEQEGSLGTRTAASQRGTQREDPSVICTGGFTPDQEACIRRNRRAAQLRLLVRFADWVPMNFLPGWALALAPEFGKRYFSELQMFIQREQFNFDKVKVVILGKEPACNISDNGIAFSQRENMLHCMYMEVLYTVPGFPFNYSRHLTSWARQGMLLLNEVLTVHKGAPGSNRGRRWEIYGRGCRLFEPRAGRAHPHAVGSPGHSFVRLPKPNSQLLPRGPFHQLPDPSLLAGQPSQF</sequence>
<dbReference type="Proteomes" id="UP000001646">
    <property type="component" value="Unplaced"/>
</dbReference>
<name>A0A803T4E0_ANOCA</name>
<feature type="region of interest" description="Disordered" evidence="1">
    <location>
        <begin position="1"/>
        <end position="56"/>
    </location>
</feature>